<name>A0AA35KFM6_9SAUR</name>
<keyword evidence="2" id="KW-1185">Reference proteome</keyword>
<sequence>MVANLLRMIYTTDCNLCTSATRHPVNLEGAGLQGCSFPLSQNEQWGNFLAQMVVRRGQTVPDTEMVFPTLTCIFCNMEDIVGQGRLLMVGYRIVNRFQNVSNPLL</sequence>
<reference evidence="1" key="1">
    <citation type="submission" date="2022-12" db="EMBL/GenBank/DDBJ databases">
        <authorList>
            <person name="Alioto T."/>
            <person name="Alioto T."/>
            <person name="Gomez Garrido J."/>
        </authorList>
    </citation>
    <scope>NUCLEOTIDE SEQUENCE</scope>
</reference>
<protein>
    <submittedName>
        <fullName evidence="1">Uncharacterized protein</fullName>
    </submittedName>
</protein>
<dbReference type="EMBL" id="OX395131">
    <property type="protein sequence ID" value="CAI5776398.1"/>
    <property type="molecule type" value="Genomic_DNA"/>
</dbReference>
<gene>
    <name evidence="1" type="ORF">PODLI_1B014388</name>
</gene>
<dbReference type="Proteomes" id="UP001178461">
    <property type="component" value="Chromosome 6"/>
</dbReference>
<evidence type="ECO:0000313" key="1">
    <source>
        <dbReference type="EMBL" id="CAI5776398.1"/>
    </source>
</evidence>
<organism evidence="1 2">
    <name type="scientific">Podarcis lilfordi</name>
    <name type="common">Lilford's wall lizard</name>
    <dbReference type="NCBI Taxonomy" id="74358"/>
    <lineage>
        <taxon>Eukaryota</taxon>
        <taxon>Metazoa</taxon>
        <taxon>Chordata</taxon>
        <taxon>Craniata</taxon>
        <taxon>Vertebrata</taxon>
        <taxon>Euteleostomi</taxon>
        <taxon>Lepidosauria</taxon>
        <taxon>Squamata</taxon>
        <taxon>Bifurcata</taxon>
        <taxon>Unidentata</taxon>
        <taxon>Episquamata</taxon>
        <taxon>Laterata</taxon>
        <taxon>Lacertibaenia</taxon>
        <taxon>Lacertidae</taxon>
        <taxon>Podarcis</taxon>
    </lineage>
</organism>
<evidence type="ECO:0000313" key="2">
    <source>
        <dbReference type="Proteomes" id="UP001178461"/>
    </source>
</evidence>
<accession>A0AA35KFM6</accession>
<proteinExistence type="predicted"/>
<dbReference type="AlphaFoldDB" id="A0AA35KFM6"/>